<keyword evidence="2" id="KW-1185">Reference proteome</keyword>
<protein>
    <submittedName>
        <fullName evidence="1">Uncharacterized protein</fullName>
    </submittedName>
</protein>
<dbReference type="AlphaFoldDB" id="A0A822Y6B7"/>
<evidence type="ECO:0000313" key="2">
    <source>
        <dbReference type="Proteomes" id="UP000607653"/>
    </source>
</evidence>
<gene>
    <name evidence="1" type="ORF">HUJ06_026602</name>
</gene>
<organism evidence="1 2">
    <name type="scientific">Nelumbo nucifera</name>
    <name type="common">Sacred lotus</name>
    <dbReference type="NCBI Taxonomy" id="4432"/>
    <lineage>
        <taxon>Eukaryota</taxon>
        <taxon>Viridiplantae</taxon>
        <taxon>Streptophyta</taxon>
        <taxon>Embryophyta</taxon>
        <taxon>Tracheophyta</taxon>
        <taxon>Spermatophyta</taxon>
        <taxon>Magnoliopsida</taxon>
        <taxon>Proteales</taxon>
        <taxon>Nelumbonaceae</taxon>
        <taxon>Nelumbo</taxon>
    </lineage>
</organism>
<accession>A0A822Y6B7</accession>
<sequence length="87" mass="10219">MPISFIYTLSPTSCLLYECLYSLSFRKFWWGETNDSKKAKWIWWNQVCKNKQDEGDLYAFNLVPLAKNKQDEGDLYAFNLVPLAKLA</sequence>
<dbReference type="Proteomes" id="UP000607653">
    <property type="component" value="Unassembled WGS sequence"/>
</dbReference>
<proteinExistence type="predicted"/>
<reference evidence="1 2" key="1">
    <citation type="journal article" date="2020" name="Mol. Biol. Evol.">
        <title>Distinct Expression and Methylation Patterns for Genes with Different Fates following a Single Whole-Genome Duplication in Flowering Plants.</title>
        <authorList>
            <person name="Shi T."/>
            <person name="Rahmani R.S."/>
            <person name="Gugger P.F."/>
            <person name="Wang M."/>
            <person name="Li H."/>
            <person name="Zhang Y."/>
            <person name="Li Z."/>
            <person name="Wang Q."/>
            <person name="Van de Peer Y."/>
            <person name="Marchal K."/>
            <person name="Chen J."/>
        </authorList>
    </citation>
    <scope>NUCLEOTIDE SEQUENCE [LARGE SCALE GENOMIC DNA]</scope>
    <source>
        <tissue evidence="1">Leaf</tissue>
    </source>
</reference>
<name>A0A822Y6B7_NELNU</name>
<evidence type="ECO:0000313" key="1">
    <source>
        <dbReference type="EMBL" id="DAD25138.1"/>
    </source>
</evidence>
<dbReference type="EMBL" id="DUZY01000001">
    <property type="protein sequence ID" value="DAD25138.1"/>
    <property type="molecule type" value="Genomic_DNA"/>
</dbReference>
<comment type="caution">
    <text evidence="1">The sequence shown here is derived from an EMBL/GenBank/DDBJ whole genome shotgun (WGS) entry which is preliminary data.</text>
</comment>